<keyword evidence="4" id="KW-1185">Reference proteome</keyword>
<dbReference type="SMART" id="SM00530">
    <property type="entry name" value="HTH_XRE"/>
    <property type="match status" value="1"/>
</dbReference>
<feature type="region of interest" description="Disordered" evidence="1">
    <location>
        <begin position="1"/>
        <end position="29"/>
    </location>
</feature>
<evidence type="ECO:0000313" key="4">
    <source>
        <dbReference type="Proteomes" id="UP000647860"/>
    </source>
</evidence>
<proteinExistence type="predicted"/>
<dbReference type="EMBL" id="BOPA01000027">
    <property type="protein sequence ID" value="GIJ17250.1"/>
    <property type="molecule type" value="Genomic_DNA"/>
</dbReference>
<evidence type="ECO:0000259" key="2">
    <source>
        <dbReference type="PROSITE" id="PS50943"/>
    </source>
</evidence>
<evidence type="ECO:0000256" key="1">
    <source>
        <dbReference type="SAM" id="MobiDB-lite"/>
    </source>
</evidence>
<comment type="caution">
    <text evidence="3">The sequence shown here is derived from an EMBL/GenBank/DDBJ whole genome shotgun (WGS) entry which is preliminary data.</text>
</comment>
<dbReference type="PROSITE" id="PS50943">
    <property type="entry name" value="HTH_CROC1"/>
    <property type="match status" value="1"/>
</dbReference>
<dbReference type="SUPFAM" id="SSF47413">
    <property type="entry name" value="lambda repressor-like DNA-binding domains"/>
    <property type="match status" value="1"/>
</dbReference>
<dbReference type="InterPro" id="IPR010982">
    <property type="entry name" value="Lambda_DNA-bd_dom_sf"/>
</dbReference>
<dbReference type="Pfam" id="PF13560">
    <property type="entry name" value="HTH_31"/>
    <property type="match status" value="1"/>
</dbReference>
<accession>A0ABQ4IH67</accession>
<name>A0ABQ4IH67_9ACTN</name>
<dbReference type="CDD" id="cd00093">
    <property type="entry name" value="HTH_XRE"/>
    <property type="match status" value="1"/>
</dbReference>
<organism evidence="3 4">
    <name type="scientific">Micromonospora gifhornensis</name>
    <dbReference type="NCBI Taxonomy" id="84594"/>
    <lineage>
        <taxon>Bacteria</taxon>
        <taxon>Bacillati</taxon>
        <taxon>Actinomycetota</taxon>
        <taxon>Actinomycetes</taxon>
        <taxon>Micromonosporales</taxon>
        <taxon>Micromonosporaceae</taxon>
        <taxon>Micromonospora</taxon>
    </lineage>
</organism>
<protein>
    <submittedName>
        <fullName evidence="3">Transcriptional regulator</fullName>
    </submittedName>
</protein>
<dbReference type="InterPro" id="IPR001387">
    <property type="entry name" value="Cro/C1-type_HTH"/>
</dbReference>
<evidence type="ECO:0000313" key="3">
    <source>
        <dbReference type="EMBL" id="GIJ17250.1"/>
    </source>
</evidence>
<gene>
    <name evidence="3" type="ORF">Vgi01_39340</name>
</gene>
<reference evidence="3 4" key="1">
    <citation type="submission" date="2021-01" db="EMBL/GenBank/DDBJ databases">
        <title>Whole genome shotgun sequence of Verrucosispora gifhornensis NBRC 16317.</title>
        <authorList>
            <person name="Komaki H."/>
            <person name="Tamura T."/>
        </authorList>
    </citation>
    <scope>NUCLEOTIDE SEQUENCE [LARGE SCALE GENOMIC DNA]</scope>
    <source>
        <strain evidence="3 4">NBRC 16317</strain>
    </source>
</reference>
<dbReference type="Proteomes" id="UP000647860">
    <property type="component" value="Unassembled WGS sequence"/>
</dbReference>
<dbReference type="Gene3D" id="1.10.260.40">
    <property type="entry name" value="lambda repressor-like DNA-binding domains"/>
    <property type="match status" value="1"/>
</dbReference>
<feature type="domain" description="HTH cro/C1-type" evidence="2">
    <location>
        <begin position="35"/>
        <end position="90"/>
    </location>
</feature>
<sequence length="399" mass="43004">MVSALWGVHSHDAASRGQPMTHRRGHNSVPLGRRVAELRAHRGMTQQAFADRLGKSKSWVDKVERGVRRLDRYSVIRDIADVLRLDPDILLGPRQPPPTTTPRHDGINAVRAALARHHHRPQRTVTAQQASGQIAYAWMAYQHARYPQLLGTLPGLLDATGGTRNLLASTYRLTANVLVKLDHADLAWLAADRAITTAADDSTLAATATIALAQALRALGHHRIALTTALAAADTTDDDTVRGTLYLQAGLAAAGDGDRRNTHDLLDHAAALADRQVSDTDPHHTGFGPAAVQTARSLAAHRLGDTAEALLRHEHVVRADGWRHLPPEHRAAHLIDTARAYLDSSDPARAGQALLDADRTAPAEVRNRPVARTLLTEIVRGGPAAADVARLAATLGLTR</sequence>